<name>A0A7J6S4Z4_PEROL</name>
<accession>A0A7J6S4Z4</accession>
<evidence type="ECO:0000313" key="2">
    <source>
        <dbReference type="EMBL" id="KAF4727813.1"/>
    </source>
</evidence>
<feature type="region of interest" description="Disordered" evidence="1">
    <location>
        <begin position="1"/>
        <end position="59"/>
    </location>
</feature>
<reference evidence="2 3" key="1">
    <citation type="submission" date="2020-04" db="EMBL/GenBank/DDBJ databases">
        <title>Perkinsus olseni comparative genomics.</title>
        <authorList>
            <person name="Bogema D.R."/>
        </authorList>
    </citation>
    <scope>NUCLEOTIDE SEQUENCE [LARGE SCALE GENOMIC DNA]</scope>
    <source>
        <strain evidence="2">ATCC PRA-205</strain>
    </source>
</reference>
<sequence>MPGDSSSSKDIPEEKPQSADSEEEVDEGDERIEKEIVSQIDKARRKGKGKSWKDDPDDEYEQEYLASLKSETKQKSYIGAATGGVAAAVGTFAVFTSPLAVVGAAAVGAGTAWKYMRDRGQREVKA</sequence>
<proteinExistence type="predicted"/>
<dbReference type="AlphaFoldDB" id="A0A7J6S4Z4"/>
<feature type="compositionally biased region" description="Acidic residues" evidence="1">
    <location>
        <begin position="20"/>
        <end position="30"/>
    </location>
</feature>
<protein>
    <submittedName>
        <fullName evidence="2">Uncharacterized protein</fullName>
    </submittedName>
</protein>
<evidence type="ECO:0000256" key="1">
    <source>
        <dbReference type="SAM" id="MobiDB-lite"/>
    </source>
</evidence>
<evidence type="ECO:0000313" key="3">
    <source>
        <dbReference type="Proteomes" id="UP000574390"/>
    </source>
</evidence>
<comment type="caution">
    <text evidence="2">The sequence shown here is derived from an EMBL/GenBank/DDBJ whole genome shotgun (WGS) entry which is preliminary data.</text>
</comment>
<organism evidence="2 3">
    <name type="scientific">Perkinsus olseni</name>
    <name type="common">Perkinsus atlanticus</name>
    <dbReference type="NCBI Taxonomy" id="32597"/>
    <lineage>
        <taxon>Eukaryota</taxon>
        <taxon>Sar</taxon>
        <taxon>Alveolata</taxon>
        <taxon>Perkinsozoa</taxon>
        <taxon>Perkinsea</taxon>
        <taxon>Perkinsida</taxon>
        <taxon>Perkinsidae</taxon>
        <taxon>Perkinsus</taxon>
    </lineage>
</organism>
<dbReference type="Proteomes" id="UP000574390">
    <property type="component" value="Unassembled WGS sequence"/>
</dbReference>
<dbReference type="EMBL" id="JABANM010017412">
    <property type="protein sequence ID" value="KAF4727813.1"/>
    <property type="molecule type" value="Genomic_DNA"/>
</dbReference>
<gene>
    <name evidence="2" type="ORF">FOZ62_006356</name>
</gene>
<feature type="non-terminal residue" evidence="2">
    <location>
        <position position="126"/>
    </location>
</feature>